<evidence type="ECO:0000256" key="3">
    <source>
        <dbReference type="ARBA" id="ARBA00022475"/>
    </source>
</evidence>
<dbReference type="STRING" id="453591.Igni_0128"/>
<protein>
    <recommendedName>
        <fullName evidence="7">UPF0056 inner membrane protein</fullName>
    </recommendedName>
</protein>
<dbReference type="KEGG" id="iho:Igni_0128"/>
<dbReference type="eggNOG" id="arCOG01997">
    <property type="taxonomic scope" value="Archaea"/>
</dbReference>
<dbReference type="GeneID" id="5562584"/>
<dbReference type="PANTHER" id="PTHR33508">
    <property type="entry name" value="UPF0056 MEMBRANE PROTEIN YHCE"/>
    <property type="match status" value="1"/>
</dbReference>
<dbReference type="NCBIfam" id="TIGR00427">
    <property type="entry name" value="NAAT family transporter"/>
    <property type="match status" value="1"/>
</dbReference>
<feature type="transmembrane region" description="Helical" evidence="7">
    <location>
        <begin position="132"/>
        <end position="155"/>
    </location>
</feature>
<feature type="transmembrane region" description="Helical" evidence="7">
    <location>
        <begin position="167"/>
        <end position="184"/>
    </location>
</feature>
<evidence type="ECO:0000256" key="2">
    <source>
        <dbReference type="ARBA" id="ARBA00009784"/>
    </source>
</evidence>
<evidence type="ECO:0000256" key="6">
    <source>
        <dbReference type="ARBA" id="ARBA00023136"/>
    </source>
</evidence>
<gene>
    <name evidence="8" type="ordered locus">Igni_0128</name>
</gene>
<keyword evidence="9" id="KW-1185">Reference proteome</keyword>
<evidence type="ECO:0000313" key="8">
    <source>
        <dbReference type="EMBL" id="ABU81312.1"/>
    </source>
</evidence>
<keyword evidence="6 7" id="KW-0472">Membrane</keyword>
<evidence type="ECO:0000256" key="5">
    <source>
        <dbReference type="ARBA" id="ARBA00022989"/>
    </source>
</evidence>
<comment type="similarity">
    <text evidence="2 7">Belongs to the UPF0056 (MarC) family.</text>
</comment>
<dbReference type="HOGENOM" id="CLU_079909_1_0_2"/>
<dbReference type="OrthoDB" id="10856at2157"/>
<dbReference type="EMBL" id="CP000816">
    <property type="protein sequence ID" value="ABU81312.1"/>
    <property type="molecule type" value="Genomic_DNA"/>
</dbReference>
<dbReference type="PANTHER" id="PTHR33508:SF1">
    <property type="entry name" value="UPF0056 MEMBRANE PROTEIN YHCE"/>
    <property type="match status" value="1"/>
</dbReference>
<feature type="transmembrane region" description="Helical" evidence="7">
    <location>
        <begin position="76"/>
        <end position="92"/>
    </location>
</feature>
<comment type="subcellular location">
    <subcellularLocation>
        <location evidence="7">Cell inner membrane</location>
        <topology evidence="7">Multi-pass membrane protein</topology>
    </subcellularLocation>
    <subcellularLocation>
        <location evidence="1">Cell membrane</location>
        <topology evidence="1">Multi-pass membrane protein</topology>
    </subcellularLocation>
</comment>
<evidence type="ECO:0000256" key="1">
    <source>
        <dbReference type="ARBA" id="ARBA00004651"/>
    </source>
</evidence>
<name>A8A8R0_IGNH4</name>
<dbReference type="PhylomeDB" id="A8A8R0"/>
<dbReference type="InterPro" id="IPR002771">
    <property type="entry name" value="Multi_antbiot-R_MarC"/>
</dbReference>
<sequence length="196" mass="21212">MDLNAVINAFISMLIIIDPFTNAPIFYQLTSSFEPKRRKRIIVRSATVSTIILLVFALFGDLIVRPFGMTLEDIKVATGLILLIYAIQALLGKSEAEMIDPESVAIVPMAIPMLAGPGAISLVLYYRSVLEPYELALVVVGVMLVSLPILLLGGYLDKLLGKNGTLALNRILAILMAGLGIAMVREGLLTFIRPVG</sequence>
<organism evidence="8 9">
    <name type="scientific">Ignicoccus hospitalis (strain KIN4/I / DSM 18386 / JCM 14125)</name>
    <dbReference type="NCBI Taxonomy" id="453591"/>
    <lineage>
        <taxon>Archaea</taxon>
        <taxon>Thermoproteota</taxon>
        <taxon>Thermoprotei</taxon>
        <taxon>Desulfurococcales</taxon>
        <taxon>Desulfurococcaceae</taxon>
        <taxon>Ignicoccus</taxon>
    </lineage>
</organism>
<dbReference type="AlphaFoldDB" id="A8A8R0"/>
<feature type="transmembrane region" description="Helical" evidence="7">
    <location>
        <begin position="6"/>
        <end position="29"/>
    </location>
</feature>
<reference evidence="8 9" key="1">
    <citation type="journal article" date="2008" name="Genome Biol.">
        <title>A genomic analysis of the archaeal system Ignicoccus hospitalis-Nanoarchaeum equitans.</title>
        <authorList>
            <person name="Podar M."/>
            <person name="Anderson I."/>
            <person name="Makarova K.S."/>
            <person name="Elkins J.G."/>
            <person name="Ivanova N."/>
            <person name="Wall M.A."/>
            <person name="Lykidis A."/>
            <person name="Mavromatis K."/>
            <person name="Sun H."/>
            <person name="Hudson M.E."/>
            <person name="Chen W."/>
            <person name="Deciu C."/>
            <person name="Hutchison D."/>
            <person name="Eads J.R."/>
            <person name="Anderson A."/>
            <person name="Fernandes F."/>
            <person name="Szeto E."/>
            <person name="Lapidus A."/>
            <person name="Kyrpides N.C."/>
            <person name="Saier M.H.Jr."/>
            <person name="Richardson P.M."/>
            <person name="Rachel R."/>
            <person name="Huber H."/>
            <person name="Eisen J.A."/>
            <person name="Koonin E.V."/>
            <person name="Keller M."/>
            <person name="Stetter K.O."/>
        </authorList>
    </citation>
    <scope>NUCLEOTIDE SEQUENCE [LARGE SCALE GENOMIC DNA]</scope>
    <source>
        <strain evidence="9">KIN4/I / DSM 18386 / JCM 14125</strain>
    </source>
</reference>
<keyword evidence="3" id="KW-1003">Cell membrane</keyword>
<feature type="transmembrane region" description="Helical" evidence="7">
    <location>
        <begin position="41"/>
        <end position="64"/>
    </location>
</feature>
<dbReference type="Pfam" id="PF01914">
    <property type="entry name" value="MarC"/>
    <property type="match status" value="1"/>
</dbReference>
<dbReference type="GO" id="GO:0005886">
    <property type="term" value="C:plasma membrane"/>
    <property type="evidence" value="ECO:0007669"/>
    <property type="project" value="UniProtKB-SubCell"/>
</dbReference>
<keyword evidence="5 7" id="KW-1133">Transmembrane helix</keyword>
<keyword evidence="4 7" id="KW-0812">Transmembrane</keyword>
<evidence type="ECO:0000256" key="7">
    <source>
        <dbReference type="RuleBase" id="RU362048"/>
    </source>
</evidence>
<proteinExistence type="inferred from homology"/>
<feature type="transmembrane region" description="Helical" evidence="7">
    <location>
        <begin position="104"/>
        <end position="126"/>
    </location>
</feature>
<evidence type="ECO:0000256" key="4">
    <source>
        <dbReference type="ARBA" id="ARBA00022692"/>
    </source>
</evidence>
<evidence type="ECO:0000313" key="9">
    <source>
        <dbReference type="Proteomes" id="UP000000262"/>
    </source>
</evidence>
<accession>A8A8R0</accession>
<dbReference type="Proteomes" id="UP000000262">
    <property type="component" value="Chromosome"/>
</dbReference>
<dbReference type="RefSeq" id="WP_011998164.1">
    <property type="nucleotide sequence ID" value="NC_009776.1"/>
</dbReference>